<evidence type="ECO:0000313" key="2">
    <source>
        <dbReference type="EMBL" id="CAA9470050.1"/>
    </source>
</evidence>
<reference evidence="2" key="1">
    <citation type="submission" date="2020-02" db="EMBL/GenBank/DDBJ databases">
        <authorList>
            <person name="Meier V. D."/>
        </authorList>
    </citation>
    <scope>NUCLEOTIDE SEQUENCE</scope>
    <source>
        <strain evidence="2">AVDCRST_MAG25</strain>
    </source>
</reference>
<feature type="domain" description="DhaL" evidence="1">
    <location>
        <begin position="16"/>
        <end position="209"/>
    </location>
</feature>
<keyword evidence="2" id="KW-0418">Kinase</keyword>
<dbReference type="SMART" id="SM01120">
    <property type="entry name" value="Dak2"/>
    <property type="match status" value="1"/>
</dbReference>
<dbReference type="EMBL" id="CADCVI010000121">
    <property type="protein sequence ID" value="CAA9470050.1"/>
    <property type="molecule type" value="Genomic_DNA"/>
</dbReference>
<organism evidence="2">
    <name type="scientific">uncultured Rubrobacteraceae bacterium</name>
    <dbReference type="NCBI Taxonomy" id="349277"/>
    <lineage>
        <taxon>Bacteria</taxon>
        <taxon>Bacillati</taxon>
        <taxon>Actinomycetota</taxon>
        <taxon>Rubrobacteria</taxon>
        <taxon>Rubrobacterales</taxon>
        <taxon>Rubrobacteraceae</taxon>
        <taxon>environmental samples</taxon>
    </lineage>
</organism>
<dbReference type="GO" id="GO:0004371">
    <property type="term" value="F:glycerone kinase activity"/>
    <property type="evidence" value="ECO:0007669"/>
    <property type="project" value="InterPro"/>
</dbReference>
<proteinExistence type="predicted"/>
<dbReference type="Pfam" id="PF13684">
    <property type="entry name" value="FakA-like_C"/>
    <property type="match status" value="1"/>
</dbReference>
<evidence type="ECO:0000259" key="1">
    <source>
        <dbReference type="PROSITE" id="PS51480"/>
    </source>
</evidence>
<keyword evidence="2" id="KW-0808">Transferase</keyword>
<dbReference type="PROSITE" id="PS51480">
    <property type="entry name" value="DHAL"/>
    <property type="match status" value="1"/>
</dbReference>
<dbReference type="SUPFAM" id="SSF101473">
    <property type="entry name" value="DhaL-like"/>
    <property type="match status" value="1"/>
</dbReference>
<dbReference type="PANTHER" id="PTHR33434:SF4">
    <property type="entry name" value="PHOSPHATASE PROTEIN"/>
    <property type="match status" value="1"/>
</dbReference>
<sequence length="544" mass="57135">MSRTAEHREDGVLPTSELKVVVGAAYAALKLRAAKIDALNVYPVPDGDTGTNMLLTLRSVMEAVAASPDLRGEDAAKAVSRAALMGARGNSGVILSQILRGACEKLGHATSLDAKTLAEALGGAKERAYSAVREPVEGTMLSVVKDAAAAAQAFVEGGKSDPVEVLREAARAAHESVRRTPELLRVLREAGVVDAGGYGVAVILDSLRASLAGEAPDLEDDDESVPDEDLLRDKVEHSAEEAWGYCTEFVVSGFSGDPDEFASWIHDVGKSVLVIPDEDLVKVHLHTQDPGGAISYAGSFGRLSGVKVDDMEAQTRARADHEDAAPTSELGVVVASRGSGNRAFFEGMGAVVVEGGQGANPSTEDFVRAVAQTGARSVILLPNNKNVVPTAEQVAGLVDVGVEVVPTHTIVAGLAAMVGYDAEGEPEEVIEEMRDIVSGLRCGEVTQAVREARVSGREVPEGAYIGLLDGELVAVEQGVEDAAMRLVERMLEEGPDVVTLLRGYGMDEGSARKVAERIRSLDGSVEIEVKDGGQPLYPLQMVAE</sequence>
<dbReference type="AlphaFoldDB" id="A0A6J4RHW1"/>
<dbReference type="PANTHER" id="PTHR33434">
    <property type="entry name" value="DEGV DOMAIN-CONTAINING PROTEIN DR_1986-RELATED"/>
    <property type="match status" value="1"/>
</dbReference>
<gene>
    <name evidence="2" type="ORF">AVDCRST_MAG25-1970</name>
</gene>
<dbReference type="NCBIfam" id="TIGR03599">
    <property type="entry name" value="YloV"/>
    <property type="match status" value="1"/>
</dbReference>
<name>A0A6J4RHW1_9ACTN</name>
<dbReference type="Gene3D" id="1.25.40.340">
    <property type="match status" value="1"/>
</dbReference>
<accession>A0A6J4RHW1</accession>
<dbReference type="InterPro" id="IPR050270">
    <property type="entry name" value="DegV_domain_contain"/>
</dbReference>
<dbReference type="Pfam" id="PF02734">
    <property type="entry name" value="Dak2"/>
    <property type="match status" value="1"/>
</dbReference>
<dbReference type="InterPro" id="IPR036117">
    <property type="entry name" value="DhaL_dom_sf"/>
</dbReference>
<dbReference type="SMART" id="SM01121">
    <property type="entry name" value="Dak1_2"/>
    <property type="match status" value="1"/>
</dbReference>
<dbReference type="InterPro" id="IPR019986">
    <property type="entry name" value="YloV-like"/>
</dbReference>
<dbReference type="Pfam" id="PF21645">
    <property type="entry name" value="FakA-like_M"/>
    <property type="match status" value="1"/>
</dbReference>
<dbReference type="GO" id="GO:0006071">
    <property type="term" value="P:glycerol metabolic process"/>
    <property type="evidence" value="ECO:0007669"/>
    <property type="project" value="InterPro"/>
</dbReference>
<dbReference type="InterPro" id="IPR048394">
    <property type="entry name" value="FakA-like_M"/>
</dbReference>
<dbReference type="InterPro" id="IPR004007">
    <property type="entry name" value="DhaL_dom"/>
</dbReference>
<dbReference type="InterPro" id="IPR033470">
    <property type="entry name" value="FakA-like_C"/>
</dbReference>
<protein>
    <submittedName>
        <fullName evidence="2">Dihydroxyacetone kinase-like protein, phosphatase domain / Dihydroxyacetone kinase-like protein, kinase domain</fullName>
    </submittedName>
</protein>